<dbReference type="EMBL" id="CP041040">
    <property type="protein sequence ID" value="QDE35569.1"/>
    <property type="molecule type" value="Genomic_DNA"/>
</dbReference>
<dbReference type="Proteomes" id="UP000316125">
    <property type="component" value="Chromosome"/>
</dbReference>
<evidence type="ECO:0000313" key="1">
    <source>
        <dbReference type="EMBL" id="QDE35569.1"/>
    </source>
</evidence>
<evidence type="ECO:0000313" key="2">
    <source>
        <dbReference type="Proteomes" id="UP000316125"/>
    </source>
</evidence>
<gene>
    <name evidence="1" type="ORF">FIV50_12700</name>
</gene>
<protein>
    <submittedName>
        <fullName evidence="1">Uncharacterized protein</fullName>
    </submittedName>
</protein>
<reference evidence="1 2" key="1">
    <citation type="submission" date="2019-06" db="EMBL/GenBank/DDBJ databases">
        <title>Complete genome of Microbacterium foliorum M2.</title>
        <authorList>
            <person name="Cao G."/>
        </authorList>
    </citation>
    <scope>NUCLEOTIDE SEQUENCE [LARGE SCALE GENOMIC DNA]</scope>
    <source>
        <strain evidence="1 2">M2</strain>
    </source>
</reference>
<organism evidence="1 2">
    <name type="scientific">Microbacterium foliorum</name>
    <dbReference type="NCBI Taxonomy" id="104336"/>
    <lineage>
        <taxon>Bacteria</taxon>
        <taxon>Bacillati</taxon>
        <taxon>Actinomycetota</taxon>
        <taxon>Actinomycetes</taxon>
        <taxon>Micrococcales</taxon>
        <taxon>Microbacteriaceae</taxon>
        <taxon>Microbacterium</taxon>
    </lineage>
</organism>
<name>A0A4Y5YTB6_9MICO</name>
<proteinExistence type="predicted"/>
<accession>A0A4Y5YTB6</accession>
<dbReference type="OrthoDB" id="4743270at2"/>
<dbReference type="RefSeq" id="WP_140037743.1">
    <property type="nucleotide sequence ID" value="NZ_CP041040.1"/>
</dbReference>
<dbReference type="AlphaFoldDB" id="A0A4Y5YTB6"/>
<sequence>MIRDDISARLSGIPDDDSRLSRLRRSSLVAYRQKFSLPATQLRVDITGTLTATVVSQVTAALQHATALAAKAILDPKNAAITVQGSLLERAPLLPIGQSRGTLYFELPRQTVPTDAVEQTPVAGLTENAVRELIEILPETASDERTLQSLPSRRPQYRSAVKKLAEALDGAASMSLSMQPTGGIAPETSVLTSEQALEVPALLSGTQDKRDMLTVYGILDGMRTRRRLFYIEERGTTQEFSGAIDEDQMDTVMNLVGQQVVARIERLVLLRADGSKSHPSYALKSIAPDPSLI</sequence>